<evidence type="ECO:0000256" key="6">
    <source>
        <dbReference type="ARBA" id="ARBA00023125"/>
    </source>
</evidence>
<evidence type="ECO:0000256" key="5">
    <source>
        <dbReference type="ARBA" id="ARBA00022908"/>
    </source>
</evidence>
<dbReference type="InterPro" id="IPR050090">
    <property type="entry name" value="Tyrosine_recombinase_XerCD"/>
</dbReference>
<dbReference type="Pfam" id="PF17293">
    <property type="entry name" value="Arm-DNA-bind_5"/>
    <property type="match status" value="1"/>
</dbReference>
<dbReference type="InterPro" id="IPR011010">
    <property type="entry name" value="DNA_brk_join_enz"/>
</dbReference>
<dbReference type="GO" id="GO:0003677">
    <property type="term" value="F:DNA binding"/>
    <property type="evidence" value="ECO:0007669"/>
    <property type="project" value="UniProtKB-UniRule"/>
</dbReference>
<dbReference type="InterPro" id="IPR013762">
    <property type="entry name" value="Integrase-like_cat_sf"/>
</dbReference>
<keyword evidence="4" id="KW-0378">Hydrolase</keyword>
<evidence type="ECO:0000256" key="9">
    <source>
        <dbReference type="PROSITE-ProRule" id="PRU01248"/>
    </source>
</evidence>
<dbReference type="SUPFAM" id="SSF56349">
    <property type="entry name" value="DNA breaking-rejoining enzymes"/>
    <property type="match status" value="1"/>
</dbReference>
<keyword evidence="3" id="KW-0808">Transferase</keyword>
<sequence length="393" mass="46290">MKITIGLWTYRQKADGTYPLKIKTFEKIDNKKVERYYPIGINLEIRQWDEKNKVVKSHPLAADYNLKILETMQKMQKQNIKGQVVNLKSAEIGESFIKYYDNFLENVVKPKYSVEYYNSLKSPYNKLKTYYPNLQFKELTRDLLKQYEIKLISIGNSKPTIHDNFKRIKFVYKEASKDGLTLGLINPFLEFKVRLGANKKKRLKYEEVVKIEGLDLVEYSKLWHARNYWLFSFYCAGIRVSDVIRMQKANIKNDRLIYVMNKSLNNDNPTHRNIKLMPQALAIISYYKKFKGKYLFSIVDNVPVDKFEERNVISRATASINKQLKKLTELIDCDVKLSFHTSRHSFADYCKNKGLDVHLIKDLLGHSKVSTTEIYMRDFYEEETDSAMDTLFG</sequence>
<dbReference type="Gene3D" id="1.10.443.10">
    <property type="entry name" value="Intergrase catalytic core"/>
    <property type="match status" value="1"/>
</dbReference>
<dbReference type="GO" id="GO:0006310">
    <property type="term" value="P:DNA recombination"/>
    <property type="evidence" value="ECO:0007669"/>
    <property type="project" value="UniProtKB-KW"/>
</dbReference>
<keyword evidence="5" id="KW-0229">DNA integration</keyword>
<gene>
    <name evidence="12" type="ORF">UFOVP87_52</name>
</gene>
<evidence type="ECO:0000256" key="2">
    <source>
        <dbReference type="ARBA" id="ARBA00016082"/>
    </source>
</evidence>
<dbReference type="InterPro" id="IPR044068">
    <property type="entry name" value="CB"/>
</dbReference>
<dbReference type="GO" id="GO:0044826">
    <property type="term" value="P:viral genome integration into host DNA"/>
    <property type="evidence" value="ECO:0007669"/>
    <property type="project" value="UniProtKB-KW"/>
</dbReference>
<evidence type="ECO:0000256" key="1">
    <source>
        <dbReference type="ARBA" id="ARBA00008857"/>
    </source>
</evidence>
<evidence type="ECO:0000256" key="3">
    <source>
        <dbReference type="ARBA" id="ARBA00022679"/>
    </source>
</evidence>
<evidence type="ECO:0000256" key="7">
    <source>
        <dbReference type="ARBA" id="ARBA00023172"/>
    </source>
</evidence>
<evidence type="ECO:0000259" key="11">
    <source>
        <dbReference type="PROSITE" id="PS51900"/>
    </source>
</evidence>
<dbReference type="PANTHER" id="PTHR30349">
    <property type="entry name" value="PHAGE INTEGRASE-RELATED"/>
    <property type="match status" value="1"/>
</dbReference>
<evidence type="ECO:0000259" key="10">
    <source>
        <dbReference type="PROSITE" id="PS51898"/>
    </source>
</evidence>
<dbReference type="Pfam" id="PF00589">
    <property type="entry name" value="Phage_integrase"/>
    <property type="match status" value="1"/>
</dbReference>
<evidence type="ECO:0000313" key="12">
    <source>
        <dbReference type="EMBL" id="CAB4127151.1"/>
    </source>
</evidence>
<dbReference type="GO" id="GO:0016740">
    <property type="term" value="F:transferase activity"/>
    <property type="evidence" value="ECO:0007669"/>
    <property type="project" value="UniProtKB-KW"/>
</dbReference>
<organism evidence="12">
    <name type="scientific">uncultured Caudovirales phage</name>
    <dbReference type="NCBI Taxonomy" id="2100421"/>
    <lineage>
        <taxon>Viruses</taxon>
        <taxon>Duplodnaviria</taxon>
        <taxon>Heunggongvirae</taxon>
        <taxon>Uroviricota</taxon>
        <taxon>Caudoviricetes</taxon>
        <taxon>Peduoviridae</taxon>
        <taxon>Maltschvirus</taxon>
        <taxon>Maltschvirus maltsch</taxon>
    </lineage>
</organism>
<comment type="similarity">
    <text evidence="1">Belongs to the 'phage' integrase family.</text>
</comment>
<feature type="domain" description="Core-binding (CB)" evidence="11">
    <location>
        <begin position="87"/>
        <end position="176"/>
    </location>
</feature>
<dbReference type="EMBL" id="LR796200">
    <property type="protein sequence ID" value="CAB4127151.1"/>
    <property type="molecule type" value="Genomic_DNA"/>
</dbReference>
<dbReference type="PANTHER" id="PTHR30349:SF64">
    <property type="entry name" value="PROPHAGE INTEGRASE INTD-RELATED"/>
    <property type="match status" value="1"/>
</dbReference>
<keyword evidence="8" id="KW-1179">Viral genome integration</keyword>
<proteinExistence type="inferred from homology"/>
<keyword evidence="6 9" id="KW-0238">DNA-binding</keyword>
<protein>
    <recommendedName>
        <fullName evidence="2">Integrase</fullName>
    </recommendedName>
</protein>
<keyword evidence="8" id="KW-1160">Virus entry into host cell</keyword>
<evidence type="ECO:0000256" key="4">
    <source>
        <dbReference type="ARBA" id="ARBA00022801"/>
    </source>
</evidence>
<name>A0A6J5KYL8_9CAUD</name>
<dbReference type="InterPro" id="IPR002104">
    <property type="entry name" value="Integrase_catalytic"/>
</dbReference>
<dbReference type="InterPro" id="IPR010998">
    <property type="entry name" value="Integrase_recombinase_N"/>
</dbReference>
<dbReference type="GO" id="GO:0015074">
    <property type="term" value="P:DNA integration"/>
    <property type="evidence" value="ECO:0007669"/>
    <property type="project" value="UniProtKB-KW"/>
</dbReference>
<feature type="domain" description="Tyr recombinase" evidence="10">
    <location>
        <begin position="198"/>
        <end position="389"/>
    </location>
</feature>
<dbReference type="InterPro" id="IPR025269">
    <property type="entry name" value="SAM-like_dom"/>
</dbReference>
<evidence type="ECO:0000256" key="8">
    <source>
        <dbReference type="ARBA" id="ARBA00023195"/>
    </source>
</evidence>
<dbReference type="PROSITE" id="PS51898">
    <property type="entry name" value="TYR_RECOMBINASE"/>
    <property type="match status" value="1"/>
</dbReference>
<dbReference type="GO" id="GO:0075713">
    <property type="term" value="P:establishment of integrated proviral latency"/>
    <property type="evidence" value="ECO:0007669"/>
    <property type="project" value="UniProtKB-KW"/>
</dbReference>
<accession>A0A6J5KYL8</accession>
<reference evidence="12" key="1">
    <citation type="submission" date="2020-04" db="EMBL/GenBank/DDBJ databases">
        <authorList>
            <person name="Chiriac C."/>
            <person name="Salcher M."/>
            <person name="Ghai R."/>
            <person name="Kavagutti S V."/>
        </authorList>
    </citation>
    <scope>NUCLEOTIDE SEQUENCE</scope>
</reference>
<dbReference type="GO" id="GO:0016787">
    <property type="term" value="F:hydrolase activity"/>
    <property type="evidence" value="ECO:0007669"/>
    <property type="project" value="UniProtKB-KW"/>
</dbReference>
<dbReference type="PROSITE" id="PS51900">
    <property type="entry name" value="CB"/>
    <property type="match status" value="1"/>
</dbReference>
<keyword evidence="7" id="KW-0233">DNA recombination</keyword>
<dbReference type="Pfam" id="PF13102">
    <property type="entry name" value="Phage_int_SAM_5"/>
    <property type="match status" value="1"/>
</dbReference>
<dbReference type="InterPro" id="IPR035386">
    <property type="entry name" value="Arm-DNA-bind_5"/>
</dbReference>
<dbReference type="Gene3D" id="1.10.150.130">
    <property type="match status" value="1"/>
</dbReference>